<evidence type="ECO:0000256" key="5">
    <source>
        <dbReference type="ARBA" id="ARBA00022723"/>
    </source>
</evidence>
<dbReference type="GO" id="GO:0008270">
    <property type="term" value="F:zinc ion binding"/>
    <property type="evidence" value="ECO:0007669"/>
    <property type="project" value="TreeGrafter"/>
</dbReference>
<dbReference type="PROSITE" id="PS51837">
    <property type="entry name" value="LITAF"/>
    <property type="match status" value="1"/>
</dbReference>
<dbReference type="KEGG" id="caua:113075113"/>
<accession>A0A6P6N5G9</accession>
<organism evidence="10 11">
    <name type="scientific">Carassius auratus</name>
    <name type="common">Goldfish</name>
    <dbReference type="NCBI Taxonomy" id="7957"/>
    <lineage>
        <taxon>Eukaryota</taxon>
        <taxon>Metazoa</taxon>
        <taxon>Chordata</taxon>
        <taxon>Craniata</taxon>
        <taxon>Vertebrata</taxon>
        <taxon>Euteleostomi</taxon>
        <taxon>Actinopterygii</taxon>
        <taxon>Neopterygii</taxon>
        <taxon>Teleostei</taxon>
        <taxon>Ostariophysi</taxon>
        <taxon>Cypriniformes</taxon>
        <taxon>Cyprinidae</taxon>
        <taxon>Cyprininae</taxon>
        <taxon>Carassius</taxon>
    </lineage>
</organism>
<evidence type="ECO:0000256" key="8">
    <source>
        <dbReference type="SAM" id="Phobius"/>
    </source>
</evidence>
<keyword evidence="8" id="KW-0812">Transmembrane</keyword>
<comment type="subcellular location">
    <subcellularLocation>
        <location evidence="1">Endosome membrane</location>
        <topology evidence="1">Peripheral membrane protein</topology>
        <orientation evidence="1">Cytoplasmic side</orientation>
    </subcellularLocation>
    <subcellularLocation>
        <location evidence="2">Late endosome membrane</location>
    </subcellularLocation>
    <subcellularLocation>
        <location evidence="3">Lysosome membrane</location>
        <topology evidence="3">Peripheral membrane protein</topology>
        <orientation evidence="3">Cytoplasmic side</orientation>
    </subcellularLocation>
</comment>
<feature type="transmembrane region" description="Helical" evidence="8">
    <location>
        <begin position="190"/>
        <end position="214"/>
    </location>
</feature>
<dbReference type="GO" id="GO:0005634">
    <property type="term" value="C:nucleus"/>
    <property type="evidence" value="ECO:0007669"/>
    <property type="project" value="TreeGrafter"/>
</dbReference>
<proteinExistence type="inferred from homology"/>
<evidence type="ECO:0000313" key="11">
    <source>
        <dbReference type="RefSeq" id="XP_026103636.1"/>
    </source>
</evidence>
<sequence>MGPHDCTLSSTPYLYQILKNRNRLFIISQCLFGARAYCKRVHSFLPTAETHSYRLLLMEKGKLPPPYSPVAPNNIPGPGMQVAYQTQPAPMTTVYQPQPPQMQVMPAPQPVYMPAPGQPVIQMVQNPPPVQVTQPVIHVVQGPSPAQAPAAPAPAQAVIIPPHLTTAAGRMKCHYCQKEVVTEVKYVNGMLVWVLVGTLGLLGIWPCCLIPFCVNGCKDVKHTCPNCKTIVSVYKRM</sequence>
<dbReference type="Proteomes" id="UP000515129">
    <property type="component" value="Unplaced"/>
</dbReference>
<dbReference type="AlphaFoldDB" id="A0A6P6N5G9"/>
<keyword evidence="6" id="KW-0862">Zinc</keyword>
<name>A0A6P6N5G9_CARAU</name>
<keyword evidence="5" id="KW-0479">Metal-binding</keyword>
<evidence type="ECO:0000256" key="7">
    <source>
        <dbReference type="ARBA" id="ARBA00023136"/>
    </source>
</evidence>
<keyword evidence="10" id="KW-1185">Reference proteome</keyword>
<protein>
    <submittedName>
        <fullName evidence="11">Lipopolysaccharide-induced tumor necrosis factor-alpha factor homolog</fullName>
    </submittedName>
</protein>
<evidence type="ECO:0000256" key="2">
    <source>
        <dbReference type="ARBA" id="ARBA00004414"/>
    </source>
</evidence>
<dbReference type="GO" id="GO:0098560">
    <property type="term" value="C:cytoplasmic side of late endosome membrane"/>
    <property type="evidence" value="ECO:0007669"/>
    <property type="project" value="TreeGrafter"/>
</dbReference>
<dbReference type="GeneID" id="113075113"/>
<dbReference type="PANTHER" id="PTHR23292:SF45">
    <property type="entry name" value="LIPOPOLYSACCHARIDE-INDUCED TUMOR NECROSIS FACTOR-ALPHA FACTOR HOMOLOG"/>
    <property type="match status" value="1"/>
</dbReference>
<dbReference type="GO" id="GO:0098574">
    <property type="term" value="C:cytoplasmic side of lysosomal membrane"/>
    <property type="evidence" value="ECO:0007669"/>
    <property type="project" value="TreeGrafter"/>
</dbReference>
<evidence type="ECO:0000259" key="9">
    <source>
        <dbReference type="PROSITE" id="PS51837"/>
    </source>
</evidence>
<dbReference type="Pfam" id="PF10601">
    <property type="entry name" value="zf-LITAF-like"/>
    <property type="match status" value="1"/>
</dbReference>
<gene>
    <name evidence="11" type="primary">LOC113075113</name>
</gene>
<dbReference type="InterPro" id="IPR037519">
    <property type="entry name" value="LITAF_fam"/>
</dbReference>
<keyword evidence="8" id="KW-1133">Transmembrane helix</keyword>
<keyword evidence="7 8" id="KW-0472">Membrane</keyword>
<comment type="similarity">
    <text evidence="4">Belongs to the CDIP1/LITAF family.</text>
</comment>
<evidence type="ECO:0000256" key="3">
    <source>
        <dbReference type="ARBA" id="ARBA00004630"/>
    </source>
</evidence>
<dbReference type="RefSeq" id="XP_026103636.1">
    <property type="nucleotide sequence ID" value="XM_026247851.1"/>
</dbReference>
<dbReference type="InterPro" id="IPR006629">
    <property type="entry name" value="LITAF"/>
</dbReference>
<dbReference type="OrthoDB" id="4713066at2759"/>
<dbReference type="SMART" id="SM00714">
    <property type="entry name" value="LITAF"/>
    <property type="match status" value="1"/>
</dbReference>
<reference evidence="11" key="1">
    <citation type="submission" date="2025-08" db="UniProtKB">
        <authorList>
            <consortium name="RefSeq"/>
        </authorList>
    </citation>
    <scope>IDENTIFICATION</scope>
    <source>
        <strain evidence="11">Wakin</strain>
        <tissue evidence="11">Muscle</tissue>
    </source>
</reference>
<evidence type="ECO:0000256" key="1">
    <source>
        <dbReference type="ARBA" id="ARBA00004125"/>
    </source>
</evidence>
<evidence type="ECO:0000256" key="6">
    <source>
        <dbReference type="ARBA" id="ARBA00022833"/>
    </source>
</evidence>
<feature type="domain" description="LITAF" evidence="9">
    <location>
        <begin position="153"/>
        <end position="236"/>
    </location>
</feature>
<evidence type="ECO:0000256" key="4">
    <source>
        <dbReference type="ARBA" id="ARBA00005975"/>
    </source>
</evidence>
<evidence type="ECO:0000313" key="10">
    <source>
        <dbReference type="Proteomes" id="UP000515129"/>
    </source>
</evidence>
<dbReference type="PANTHER" id="PTHR23292">
    <property type="entry name" value="LIPOPOLYSACCHARIDE-INDUCED TUMOR NECROSIS FACTOR-ALPHA FACTOR"/>
    <property type="match status" value="1"/>
</dbReference>